<dbReference type="InterPro" id="IPR026832">
    <property type="entry name" value="Asteroid"/>
</dbReference>
<accession>A0AAV2TT02</accession>
<evidence type="ECO:0000313" key="3">
    <source>
        <dbReference type="Proteomes" id="UP001497525"/>
    </source>
</evidence>
<gene>
    <name evidence="2" type="ORF">CDAUBV1_LOCUS14698</name>
</gene>
<dbReference type="PANTHER" id="PTHR15665:SF1">
    <property type="entry name" value="PROTEIN ASTEROID HOMOLOG 1"/>
    <property type="match status" value="1"/>
</dbReference>
<proteinExistence type="predicted"/>
<protein>
    <submittedName>
        <fullName evidence="2">Uncharacterized protein</fullName>
    </submittedName>
</protein>
<name>A0AAV2TT02_CALDB</name>
<sequence>MSEFVEQEGHLSPRYCDSPPICAKRALTEVLMLTRTPYIVVSHRVIQPSCAIASFLDCPVAGTTSDYFIMTSKNSIRGHCIPQHALKFISLHHLDATPMVGETSSECPTEYRFLSAHVFRPEASDLHNVQPILRPLLAVLCGTEEVPFTRLPNSVHSMYPKDESMHPKERRFKALVQWLSQYSLNIYKPLEEVSACYLKNGKAGFFREMREALPLYVYDPQEGENLAGELNIPLPAKFSEGINGDTLENFDSFIENQNSEMPEVNDLFDLLRGNQEQTENILADWPPRLVGALKRSLFAPSLLDAMYGDGYRLKTGNEDPRILLSVHEASLPIRVMHYRLLAGLERRLGRLERLIGLKPLAKEYVRRGDKLVTYEIPVEPLVVNLDMQQTDDVLSAFFHSSLGDNASEPEWLFAFSMTLALFRNYCQTRRDIYIDQSPIILATTLCAVLTANEMKSVDMKLCRYYNERASCIGSEFTTEIPECASPVQPYQLDFVHEYTEIQLIYSNLKSLVNLIDSLMPLSQESQNFHFLPMWVVFPSGRLVHWLATHIDSQAPTKRMHTATRYWLPRLYRRKSDTSVAAKELTQMARNFRYLINTSSMMDVHLSPINYEVKEICLSGHFQRQIDPLLQGILSRDQTVSSQQQLTPPVGDPTTLSDRTNINRAQACTLKPYPSRPSSNRGRGSRRRPTSSYSTRLLGRLEAEERQQKS</sequence>
<organism evidence="2 3">
    <name type="scientific">Calicophoron daubneyi</name>
    <name type="common">Rumen fluke</name>
    <name type="synonym">Paramphistomum daubneyi</name>
    <dbReference type="NCBI Taxonomy" id="300641"/>
    <lineage>
        <taxon>Eukaryota</taxon>
        <taxon>Metazoa</taxon>
        <taxon>Spiralia</taxon>
        <taxon>Lophotrochozoa</taxon>
        <taxon>Platyhelminthes</taxon>
        <taxon>Trematoda</taxon>
        <taxon>Digenea</taxon>
        <taxon>Plagiorchiida</taxon>
        <taxon>Pronocephalata</taxon>
        <taxon>Paramphistomoidea</taxon>
        <taxon>Paramphistomidae</taxon>
        <taxon>Calicophoron</taxon>
    </lineage>
</organism>
<dbReference type="Proteomes" id="UP001497525">
    <property type="component" value="Unassembled WGS sequence"/>
</dbReference>
<evidence type="ECO:0000256" key="1">
    <source>
        <dbReference type="SAM" id="MobiDB-lite"/>
    </source>
</evidence>
<feature type="compositionally biased region" description="Basic and acidic residues" evidence="1">
    <location>
        <begin position="698"/>
        <end position="709"/>
    </location>
</feature>
<feature type="region of interest" description="Disordered" evidence="1">
    <location>
        <begin position="669"/>
        <end position="709"/>
    </location>
</feature>
<dbReference type="AlphaFoldDB" id="A0AAV2TT02"/>
<dbReference type="EMBL" id="CAXLJL010000612">
    <property type="protein sequence ID" value="CAL5139577.1"/>
    <property type="molecule type" value="Genomic_DNA"/>
</dbReference>
<evidence type="ECO:0000313" key="2">
    <source>
        <dbReference type="EMBL" id="CAL5139577.1"/>
    </source>
</evidence>
<feature type="compositionally biased region" description="Low complexity" evidence="1">
    <location>
        <begin position="671"/>
        <end position="681"/>
    </location>
</feature>
<dbReference type="PANTHER" id="PTHR15665">
    <property type="entry name" value="ASTEROID PROTEIN"/>
    <property type="match status" value="1"/>
</dbReference>
<comment type="caution">
    <text evidence="2">The sequence shown here is derived from an EMBL/GenBank/DDBJ whole genome shotgun (WGS) entry which is preliminary data.</text>
</comment>
<reference evidence="2" key="1">
    <citation type="submission" date="2024-06" db="EMBL/GenBank/DDBJ databases">
        <authorList>
            <person name="Liu X."/>
            <person name="Lenzi L."/>
            <person name="Haldenby T S."/>
            <person name="Uol C."/>
        </authorList>
    </citation>
    <scope>NUCLEOTIDE SEQUENCE</scope>
</reference>